<organism evidence="1 2">
    <name type="scientific">Lithospermum erythrorhizon</name>
    <name type="common">Purple gromwell</name>
    <name type="synonym">Lithospermum officinale var. erythrorhizon</name>
    <dbReference type="NCBI Taxonomy" id="34254"/>
    <lineage>
        <taxon>Eukaryota</taxon>
        <taxon>Viridiplantae</taxon>
        <taxon>Streptophyta</taxon>
        <taxon>Embryophyta</taxon>
        <taxon>Tracheophyta</taxon>
        <taxon>Spermatophyta</taxon>
        <taxon>Magnoliopsida</taxon>
        <taxon>eudicotyledons</taxon>
        <taxon>Gunneridae</taxon>
        <taxon>Pentapetalae</taxon>
        <taxon>asterids</taxon>
        <taxon>lamiids</taxon>
        <taxon>Boraginales</taxon>
        <taxon>Boraginaceae</taxon>
        <taxon>Boraginoideae</taxon>
        <taxon>Lithospermeae</taxon>
        <taxon>Lithospermum</taxon>
    </lineage>
</organism>
<dbReference type="SUPFAM" id="SSF53474">
    <property type="entry name" value="alpha/beta-Hydrolases"/>
    <property type="match status" value="1"/>
</dbReference>
<dbReference type="EMBL" id="BAABME010032390">
    <property type="protein sequence ID" value="GAA0149351.1"/>
    <property type="molecule type" value="Genomic_DNA"/>
</dbReference>
<keyword evidence="2" id="KW-1185">Reference proteome</keyword>
<dbReference type="Proteomes" id="UP001454036">
    <property type="component" value="Unassembled WGS sequence"/>
</dbReference>
<dbReference type="Gene3D" id="3.40.50.1820">
    <property type="entry name" value="alpha/beta hydrolase"/>
    <property type="match status" value="1"/>
</dbReference>
<name>A0AAV3PED0_LITER</name>
<protein>
    <recommendedName>
        <fullName evidence="3">Alpha/beta hydrolase fold-3 domain-containing protein</fullName>
    </recommendedName>
</protein>
<evidence type="ECO:0000313" key="1">
    <source>
        <dbReference type="EMBL" id="GAA0149351.1"/>
    </source>
</evidence>
<accession>A0AAV3PED0</accession>
<dbReference type="InterPro" id="IPR029058">
    <property type="entry name" value="AB_hydrolase_fold"/>
</dbReference>
<evidence type="ECO:0008006" key="3">
    <source>
        <dbReference type="Google" id="ProtNLM"/>
    </source>
</evidence>
<proteinExistence type="predicted"/>
<evidence type="ECO:0000313" key="2">
    <source>
        <dbReference type="Proteomes" id="UP001454036"/>
    </source>
</evidence>
<sequence length="68" mass="7939">MFVCTAENDELRGRALYYVESVKRSGWNGEIELVNVEGEGHCFQIYNLDTSLEKAKELISRIVHFIMW</sequence>
<reference evidence="1 2" key="1">
    <citation type="submission" date="2024-01" db="EMBL/GenBank/DDBJ databases">
        <title>The complete chloroplast genome sequence of Lithospermum erythrorhizon: insights into the phylogenetic relationship among Boraginaceae species and the maternal lineages of purple gromwells.</title>
        <authorList>
            <person name="Okada T."/>
            <person name="Watanabe K."/>
        </authorList>
    </citation>
    <scope>NUCLEOTIDE SEQUENCE [LARGE SCALE GENOMIC DNA]</scope>
</reference>
<dbReference type="AlphaFoldDB" id="A0AAV3PED0"/>
<comment type="caution">
    <text evidence="1">The sequence shown here is derived from an EMBL/GenBank/DDBJ whole genome shotgun (WGS) entry which is preliminary data.</text>
</comment>
<gene>
    <name evidence="1" type="ORF">LIER_43050</name>
</gene>